<feature type="region of interest" description="Disordered" evidence="2">
    <location>
        <begin position="570"/>
        <end position="598"/>
    </location>
</feature>
<accession>A0A5J5EFM4</accession>
<keyword evidence="1" id="KW-0175">Coiled coil</keyword>
<feature type="compositionally biased region" description="Pro residues" evidence="2">
    <location>
        <begin position="1"/>
        <end position="10"/>
    </location>
</feature>
<evidence type="ECO:0000256" key="2">
    <source>
        <dbReference type="SAM" id="MobiDB-lite"/>
    </source>
</evidence>
<dbReference type="AlphaFoldDB" id="A0A5J5EFM4"/>
<feature type="compositionally biased region" description="Pro residues" evidence="2">
    <location>
        <begin position="146"/>
        <end position="155"/>
    </location>
</feature>
<dbReference type="OrthoDB" id="10473621at2759"/>
<comment type="caution">
    <text evidence="3">The sequence shown here is derived from an EMBL/GenBank/DDBJ whole genome shotgun (WGS) entry which is preliminary data.</text>
</comment>
<evidence type="ECO:0000313" key="4">
    <source>
        <dbReference type="Proteomes" id="UP000326924"/>
    </source>
</evidence>
<protein>
    <submittedName>
        <fullName evidence="3">Uncharacterized protein</fullName>
    </submittedName>
</protein>
<feature type="compositionally biased region" description="Acidic residues" evidence="2">
    <location>
        <begin position="439"/>
        <end position="450"/>
    </location>
</feature>
<feature type="compositionally biased region" description="Basic residues" evidence="2">
    <location>
        <begin position="123"/>
        <end position="134"/>
    </location>
</feature>
<evidence type="ECO:0000313" key="3">
    <source>
        <dbReference type="EMBL" id="KAA8894150.1"/>
    </source>
</evidence>
<dbReference type="Proteomes" id="UP000326924">
    <property type="component" value="Unassembled WGS sequence"/>
</dbReference>
<feature type="coiled-coil region" evidence="1">
    <location>
        <begin position="330"/>
        <end position="391"/>
    </location>
</feature>
<name>A0A5J5EFM4_9PEZI</name>
<dbReference type="InParanoid" id="A0A5J5EFM4"/>
<keyword evidence="4" id="KW-1185">Reference proteome</keyword>
<gene>
    <name evidence="3" type="ORF">FN846DRAFT_442249</name>
</gene>
<proteinExistence type="predicted"/>
<evidence type="ECO:0000256" key="1">
    <source>
        <dbReference type="SAM" id="Coils"/>
    </source>
</evidence>
<feature type="region of interest" description="Disordered" evidence="2">
    <location>
        <begin position="436"/>
        <end position="462"/>
    </location>
</feature>
<feature type="region of interest" description="Disordered" evidence="2">
    <location>
        <begin position="213"/>
        <end position="232"/>
    </location>
</feature>
<feature type="region of interest" description="Disordered" evidence="2">
    <location>
        <begin position="1"/>
        <end position="181"/>
    </location>
</feature>
<feature type="compositionally biased region" description="Low complexity" evidence="2">
    <location>
        <begin position="100"/>
        <end position="110"/>
    </location>
</feature>
<dbReference type="EMBL" id="VXIS01000361">
    <property type="protein sequence ID" value="KAA8894150.1"/>
    <property type="molecule type" value="Genomic_DNA"/>
</dbReference>
<sequence length="616" mass="66304">MSLPLSPPPSRSSSQSPTKMSSSRSASPCGSSKPSVAFSSTAEISPVSPSSSTTSALPTKLSSTPPPPQPQVRAIPRPILAVKPPITGISFLEDPSANTSSVRSFFSPCSSDEESEPETTQRRAPRSGRTRTGKYQRLWASRDAPSSPPKTPLPDTPAAAGARPSLASPTFGSPPPSAPLKPTETEIWTPASAVSRGTIPPFAPTPPMWQAGFSGANSPAPQTPAYDKSAAASSGGDKLHHLLSHDAELLAAQTRLFQVRSCFPAEPLPELAILHDLLAENEKVFLASLQALYSATLSRLLQPQPDSGALTAARQARARLVVQTQKAHLRRASAGEIEELHAKLRSAEENIRILEQNSVEELLENRLNEDLDALEKRARGELRVVEMLRRRRRTESWRAEAEAGFGYRYENEPVMEQQQSEPQSRFSPITPYTATAYDSEGEDEDEDEAAEMQPAAQTKVETEAKVQVEVNLEDLPPLPASTVEEELLLASAPFTPFPKPSARPASAKTPRLSLSTTSKKPPPRPLFSPSLPPEFMALPAIVTQSPTPTSGSKYRRATFSSSPLSACVYPDNDAFPPASETVGKQRKPQEDTDEVEIGLGSPVLCTRVNGVPITMI</sequence>
<feature type="compositionally biased region" description="Low complexity" evidence="2">
    <location>
        <begin position="11"/>
        <end position="63"/>
    </location>
</feature>
<reference evidence="3 4" key="1">
    <citation type="submission" date="2019-09" db="EMBL/GenBank/DDBJ databases">
        <title>Draft genome of the ectomycorrhizal ascomycete Sphaerosporella brunnea.</title>
        <authorList>
            <consortium name="DOE Joint Genome Institute"/>
            <person name="Benucci G.M."/>
            <person name="Marozzi G."/>
            <person name="Antonielli L."/>
            <person name="Sanchez S."/>
            <person name="Marco P."/>
            <person name="Wang X."/>
            <person name="Falini L.B."/>
            <person name="Barry K."/>
            <person name="Haridas S."/>
            <person name="Lipzen A."/>
            <person name="Labutti K."/>
            <person name="Grigoriev I.V."/>
            <person name="Murat C."/>
            <person name="Martin F."/>
            <person name="Albertini E."/>
            <person name="Donnini D."/>
            <person name="Bonito G."/>
        </authorList>
    </citation>
    <scope>NUCLEOTIDE SEQUENCE [LARGE SCALE GENOMIC DNA]</scope>
    <source>
        <strain evidence="3 4">Sb_GMNB300</strain>
    </source>
</reference>
<organism evidence="3 4">
    <name type="scientific">Sphaerosporella brunnea</name>
    <dbReference type="NCBI Taxonomy" id="1250544"/>
    <lineage>
        <taxon>Eukaryota</taxon>
        <taxon>Fungi</taxon>
        <taxon>Dikarya</taxon>
        <taxon>Ascomycota</taxon>
        <taxon>Pezizomycotina</taxon>
        <taxon>Pezizomycetes</taxon>
        <taxon>Pezizales</taxon>
        <taxon>Pyronemataceae</taxon>
        <taxon>Sphaerosporella</taxon>
    </lineage>
</organism>
<feature type="region of interest" description="Disordered" evidence="2">
    <location>
        <begin position="494"/>
        <end position="526"/>
    </location>
</feature>